<dbReference type="InterPro" id="IPR037219">
    <property type="entry name" value="Peptidase_M41-like"/>
</dbReference>
<dbReference type="InterPro" id="IPR000642">
    <property type="entry name" value="Peptidase_M41"/>
</dbReference>
<feature type="domain" description="Peptidase M41" evidence="2">
    <location>
        <begin position="27"/>
        <end position="185"/>
    </location>
</feature>
<dbReference type="GO" id="GO:0004222">
    <property type="term" value="F:metalloendopeptidase activity"/>
    <property type="evidence" value="ECO:0007669"/>
    <property type="project" value="InterPro"/>
</dbReference>
<dbReference type="Pfam" id="PF01434">
    <property type="entry name" value="Peptidase_M41"/>
    <property type="match status" value="1"/>
</dbReference>
<name>W5TH44_9NOCA</name>
<keyword evidence="4" id="KW-1185">Reference proteome</keyword>
<dbReference type="SUPFAM" id="SSF140990">
    <property type="entry name" value="FtsH protease domain-like"/>
    <property type="match status" value="1"/>
</dbReference>
<sequence length="232" mass="24570">MRGRLPKSRAPRTPCEQGAFVLSPSSAKVTILPAGQTLGTTEQLPLVERHLYSEDYLLDTLAVRLGGRAAELTVFGQASTGAANDLAQATELATKMVREFGLSPALGPVGYPQGGSVFLGGGGQGLSSRPFAEATQATVDLDVSRLLREAERRAADLLESHRDALRQLVGMLLDQETVDGAQVYELLGLPVPTERSDSVPAATVAPRRHVRPATIDSAARRDEHAVPDAADP</sequence>
<evidence type="ECO:0000256" key="1">
    <source>
        <dbReference type="SAM" id="MobiDB-lite"/>
    </source>
</evidence>
<dbReference type="HOGENOM" id="CLU_1193862_0_0_11"/>
<dbReference type="STRING" id="1415166.NONO_c35210"/>
<dbReference type="PANTHER" id="PTHR23076">
    <property type="entry name" value="METALLOPROTEASE M41 FTSH"/>
    <property type="match status" value="1"/>
</dbReference>
<gene>
    <name evidence="3" type="ORF">NONO_c35210</name>
</gene>
<dbReference type="KEGG" id="nno:NONO_c35210"/>
<dbReference type="AlphaFoldDB" id="W5TH44"/>
<dbReference type="RefSeq" id="WP_272945182.1">
    <property type="nucleotide sequence ID" value="NZ_CP006850.1"/>
</dbReference>
<dbReference type="GO" id="GO:0005524">
    <property type="term" value="F:ATP binding"/>
    <property type="evidence" value="ECO:0007669"/>
    <property type="project" value="InterPro"/>
</dbReference>
<accession>W5TH44</accession>
<dbReference type="EMBL" id="CP006850">
    <property type="protein sequence ID" value="AHH18308.1"/>
    <property type="molecule type" value="Genomic_DNA"/>
</dbReference>
<evidence type="ECO:0000313" key="4">
    <source>
        <dbReference type="Proteomes" id="UP000019150"/>
    </source>
</evidence>
<feature type="region of interest" description="Disordered" evidence="1">
    <location>
        <begin position="195"/>
        <end position="232"/>
    </location>
</feature>
<evidence type="ECO:0000259" key="2">
    <source>
        <dbReference type="Pfam" id="PF01434"/>
    </source>
</evidence>
<reference evidence="3 4" key="1">
    <citation type="journal article" date="2014" name="Appl. Environ. Microbiol.">
        <title>Insights into the Microbial Degradation of Rubber and Gutta-Percha by Analysis of the Complete Genome of Nocardia nova SH22a.</title>
        <authorList>
            <person name="Luo Q."/>
            <person name="Hiessl S."/>
            <person name="Poehlein A."/>
            <person name="Daniel R."/>
            <person name="Steinbuchel A."/>
        </authorList>
    </citation>
    <scope>NUCLEOTIDE SEQUENCE [LARGE SCALE GENOMIC DNA]</scope>
    <source>
        <strain evidence="3">SH22a</strain>
    </source>
</reference>
<dbReference type="GO" id="GO:0030163">
    <property type="term" value="P:protein catabolic process"/>
    <property type="evidence" value="ECO:0007669"/>
    <property type="project" value="TreeGrafter"/>
</dbReference>
<evidence type="ECO:0000313" key="3">
    <source>
        <dbReference type="EMBL" id="AHH18308.1"/>
    </source>
</evidence>
<dbReference type="Proteomes" id="UP000019150">
    <property type="component" value="Chromosome"/>
</dbReference>
<organism evidence="3 4">
    <name type="scientific">Nocardia nova SH22a</name>
    <dbReference type="NCBI Taxonomy" id="1415166"/>
    <lineage>
        <taxon>Bacteria</taxon>
        <taxon>Bacillati</taxon>
        <taxon>Actinomycetota</taxon>
        <taxon>Actinomycetes</taxon>
        <taxon>Mycobacteriales</taxon>
        <taxon>Nocardiaceae</taxon>
        <taxon>Nocardia</taxon>
    </lineage>
</organism>
<dbReference type="GO" id="GO:0006508">
    <property type="term" value="P:proteolysis"/>
    <property type="evidence" value="ECO:0007669"/>
    <property type="project" value="InterPro"/>
</dbReference>
<proteinExistence type="predicted"/>
<protein>
    <submittedName>
        <fullName evidence="3">Peptidase family M41 protein</fullName>
    </submittedName>
</protein>
<dbReference type="GO" id="GO:0005886">
    <property type="term" value="C:plasma membrane"/>
    <property type="evidence" value="ECO:0007669"/>
    <property type="project" value="TreeGrafter"/>
</dbReference>
<dbReference type="PANTHER" id="PTHR23076:SF97">
    <property type="entry name" value="ATP-DEPENDENT ZINC METALLOPROTEASE YME1L1"/>
    <property type="match status" value="1"/>
</dbReference>
<dbReference type="Gene3D" id="1.20.58.760">
    <property type="entry name" value="Peptidase M41"/>
    <property type="match status" value="1"/>
</dbReference>
<dbReference type="GO" id="GO:0004176">
    <property type="term" value="F:ATP-dependent peptidase activity"/>
    <property type="evidence" value="ECO:0007669"/>
    <property type="project" value="InterPro"/>
</dbReference>
<dbReference type="eggNOG" id="COG0465">
    <property type="taxonomic scope" value="Bacteria"/>
</dbReference>
<dbReference type="PATRIC" id="fig|1415166.3.peg.3609"/>